<protein>
    <submittedName>
        <fullName evidence="2">Uncharacterized protein</fullName>
    </submittedName>
</protein>
<feature type="chain" id="PRO_5043696582" evidence="1">
    <location>
        <begin position="20"/>
        <end position="216"/>
    </location>
</feature>
<name>A0AAV2RT07_MEGNR</name>
<dbReference type="Proteomes" id="UP001497623">
    <property type="component" value="Unassembled WGS sequence"/>
</dbReference>
<evidence type="ECO:0000313" key="3">
    <source>
        <dbReference type="Proteomes" id="UP001497623"/>
    </source>
</evidence>
<dbReference type="AlphaFoldDB" id="A0AAV2RT07"/>
<keyword evidence="3" id="KW-1185">Reference proteome</keyword>
<proteinExistence type="predicted"/>
<dbReference type="EMBL" id="CAXKWB010032648">
    <property type="protein sequence ID" value="CAL4141631.1"/>
    <property type="molecule type" value="Genomic_DNA"/>
</dbReference>
<comment type="caution">
    <text evidence="2">The sequence shown here is derived from an EMBL/GenBank/DDBJ whole genome shotgun (WGS) entry which is preliminary data.</text>
</comment>
<evidence type="ECO:0000256" key="1">
    <source>
        <dbReference type="SAM" id="SignalP"/>
    </source>
</evidence>
<gene>
    <name evidence="2" type="ORF">MNOR_LOCUS28892</name>
</gene>
<feature type="signal peptide" evidence="1">
    <location>
        <begin position="1"/>
        <end position="19"/>
    </location>
</feature>
<keyword evidence="1" id="KW-0732">Signal</keyword>
<organism evidence="2 3">
    <name type="scientific">Meganyctiphanes norvegica</name>
    <name type="common">Northern krill</name>
    <name type="synonym">Thysanopoda norvegica</name>
    <dbReference type="NCBI Taxonomy" id="48144"/>
    <lineage>
        <taxon>Eukaryota</taxon>
        <taxon>Metazoa</taxon>
        <taxon>Ecdysozoa</taxon>
        <taxon>Arthropoda</taxon>
        <taxon>Crustacea</taxon>
        <taxon>Multicrustacea</taxon>
        <taxon>Malacostraca</taxon>
        <taxon>Eumalacostraca</taxon>
        <taxon>Eucarida</taxon>
        <taxon>Euphausiacea</taxon>
        <taxon>Euphausiidae</taxon>
        <taxon>Meganyctiphanes</taxon>
    </lineage>
</organism>
<sequence>MQRLPGILLLVLVAYIVNANNQNVDNGNQVEDSLDEFDEQEDHEGLRHEERRRPPKYPYCERTVKAGWGGKCSYLTQELVHYRCDFIWNNTYNPYGKQRQLCYDDNEACCVDCKAKKQTELCMKFTKKAVSRGYCCGNEMQVTPAMKSGCVCCKQCRRKQHCRLKRGHCVTEHDPVYNVTTCLYNGGSIKRRACTGYGCFCCIPAHKPINGTESSM</sequence>
<reference evidence="2 3" key="1">
    <citation type="submission" date="2024-05" db="EMBL/GenBank/DDBJ databases">
        <authorList>
            <person name="Wallberg A."/>
        </authorList>
    </citation>
    <scope>NUCLEOTIDE SEQUENCE [LARGE SCALE GENOMIC DNA]</scope>
</reference>
<evidence type="ECO:0000313" key="2">
    <source>
        <dbReference type="EMBL" id="CAL4141631.1"/>
    </source>
</evidence>
<accession>A0AAV2RT07</accession>